<dbReference type="PANTHER" id="PTHR37387">
    <property type="entry name" value="PROTEIN SAMBA"/>
    <property type="match status" value="1"/>
</dbReference>
<evidence type="ECO:0000256" key="1">
    <source>
        <dbReference type="SAM" id="MobiDB-lite"/>
    </source>
</evidence>
<keyword evidence="3" id="KW-1185">Reference proteome</keyword>
<reference evidence="2" key="1">
    <citation type="submission" date="2023-05" db="EMBL/GenBank/DDBJ databases">
        <title>Nepenthes gracilis genome sequencing.</title>
        <authorList>
            <person name="Fukushima K."/>
        </authorList>
    </citation>
    <scope>NUCLEOTIDE SEQUENCE</scope>
    <source>
        <strain evidence="2">SING2019-196</strain>
    </source>
</reference>
<dbReference type="GO" id="GO:0010997">
    <property type="term" value="F:anaphase-promoting complex binding"/>
    <property type="evidence" value="ECO:0007669"/>
    <property type="project" value="InterPro"/>
</dbReference>
<dbReference type="AlphaFoldDB" id="A0AAD3SEC4"/>
<evidence type="ECO:0000313" key="3">
    <source>
        <dbReference type="Proteomes" id="UP001279734"/>
    </source>
</evidence>
<name>A0AAD3SEC4_NEPGR</name>
<feature type="region of interest" description="Disordered" evidence="1">
    <location>
        <begin position="1"/>
        <end position="21"/>
    </location>
</feature>
<dbReference type="PANTHER" id="PTHR37387:SF1">
    <property type="entry name" value="PROTEIN SAMBA"/>
    <property type="match status" value="1"/>
</dbReference>
<organism evidence="2 3">
    <name type="scientific">Nepenthes gracilis</name>
    <name type="common">Slender pitcher plant</name>
    <dbReference type="NCBI Taxonomy" id="150966"/>
    <lineage>
        <taxon>Eukaryota</taxon>
        <taxon>Viridiplantae</taxon>
        <taxon>Streptophyta</taxon>
        <taxon>Embryophyta</taxon>
        <taxon>Tracheophyta</taxon>
        <taxon>Spermatophyta</taxon>
        <taxon>Magnoliopsida</taxon>
        <taxon>eudicotyledons</taxon>
        <taxon>Gunneridae</taxon>
        <taxon>Pentapetalae</taxon>
        <taxon>Caryophyllales</taxon>
        <taxon>Nepenthaceae</taxon>
        <taxon>Nepenthes</taxon>
    </lineage>
</organism>
<evidence type="ECO:0008006" key="4">
    <source>
        <dbReference type="Google" id="ProtNLM"/>
    </source>
</evidence>
<protein>
    <recommendedName>
        <fullName evidence="4">Protein SAMBA</fullName>
    </recommendedName>
</protein>
<dbReference type="EMBL" id="BSYO01000009">
    <property type="protein sequence ID" value="GMH09201.1"/>
    <property type="molecule type" value="Genomic_DNA"/>
</dbReference>
<comment type="caution">
    <text evidence="2">The sequence shown here is derived from an EMBL/GenBank/DDBJ whole genome shotgun (WGS) entry which is preliminary data.</text>
</comment>
<sequence length="126" mass="13514">MSVISATSAAHPTMSTSTTTTATTTAALQGTTTSSSISSGNNAALSLEDFNFSCDLVSIQDRKDEALCVLKSDLMAALDKEVKSLDEDDWMFEGPRSRINLTSRPGSSFTMKNSQISKQWNLALPK</sequence>
<gene>
    <name evidence="2" type="ORF">Nepgr_011041</name>
</gene>
<evidence type="ECO:0000313" key="2">
    <source>
        <dbReference type="EMBL" id="GMH09201.1"/>
    </source>
</evidence>
<dbReference type="GO" id="GO:0046621">
    <property type="term" value="P:negative regulation of organ growth"/>
    <property type="evidence" value="ECO:0007669"/>
    <property type="project" value="InterPro"/>
</dbReference>
<dbReference type="Proteomes" id="UP001279734">
    <property type="component" value="Unassembled WGS sequence"/>
</dbReference>
<accession>A0AAD3SEC4</accession>
<proteinExistence type="predicted"/>
<dbReference type="InterPro" id="IPR037547">
    <property type="entry name" value="SAMBA"/>
</dbReference>